<dbReference type="Proteomes" id="UP001174909">
    <property type="component" value="Unassembled WGS sequence"/>
</dbReference>
<evidence type="ECO:0000313" key="2">
    <source>
        <dbReference type="Proteomes" id="UP001174909"/>
    </source>
</evidence>
<gene>
    <name evidence="1" type="ORF">GBAR_LOCUS16627</name>
</gene>
<protein>
    <submittedName>
        <fullName evidence="1">Uncharacterized protein</fullName>
    </submittedName>
</protein>
<comment type="caution">
    <text evidence="1">The sequence shown here is derived from an EMBL/GenBank/DDBJ whole genome shotgun (WGS) entry which is preliminary data.</text>
</comment>
<accession>A0AA35SIK2</accession>
<dbReference type="AlphaFoldDB" id="A0AA35SIK2"/>
<dbReference type="EMBL" id="CASHTH010002393">
    <property type="protein sequence ID" value="CAI8029256.1"/>
    <property type="molecule type" value="Genomic_DNA"/>
</dbReference>
<reference evidence="1" key="1">
    <citation type="submission" date="2023-03" db="EMBL/GenBank/DDBJ databases">
        <authorList>
            <person name="Steffen K."/>
            <person name="Cardenas P."/>
        </authorList>
    </citation>
    <scope>NUCLEOTIDE SEQUENCE</scope>
</reference>
<evidence type="ECO:0000313" key="1">
    <source>
        <dbReference type="EMBL" id="CAI8029256.1"/>
    </source>
</evidence>
<sequence length="55" mass="6683">MKRRWYTSSAITKVHKKVMPEQTAASQQELTWRRGNNSAQWKFMEFKQTKNHKNE</sequence>
<organism evidence="1 2">
    <name type="scientific">Geodia barretti</name>
    <name type="common">Barrett's horny sponge</name>
    <dbReference type="NCBI Taxonomy" id="519541"/>
    <lineage>
        <taxon>Eukaryota</taxon>
        <taxon>Metazoa</taxon>
        <taxon>Porifera</taxon>
        <taxon>Demospongiae</taxon>
        <taxon>Heteroscleromorpha</taxon>
        <taxon>Tetractinellida</taxon>
        <taxon>Astrophorina</taxon>
        <taxon>Geodiidae</taxon>
        <taxon>Geodia</taxon>
    </lineage>
</organism>
<proteinExistence type="predicted"/>
<keyword evidence="2" id="KW-1185">Reference proteome</keyword>
<name>A0AA35SIK2_GEOBA</name>